<dbReference type="Proteomes" id="UP001437256">
    <property type="component" value="Unassembled WGS sequence"/>
</dbReference>
<keyword evidence="3" id="KW-1185">Reference proteome</keyword>
<proteinExistence type="predicted"/>
<evidence type="ECO:0000313" key="3">
    <source>
        <dbReference type="Proteomes" id="UP001437256"/>
    </source>
</evidence>
<name>A0ABR2ZH87_9AGAR</name>
<feature type="region of interest" description="Disordered" evidence="1">
    <location>
        <begin position="39"/>
        <end position="58"/>
    </location>
</feature>
<evidence type="ECO:0000313" key="2">
    <source>
        <dbReference type="EMBL" id="KAL0060559.1"/>
    </source>
</evidence>
<sequence length="58" mass="6456">MSEPLPAFPLPSTSFVLLTNVRSLNVYQKSLPHQRLLVCSSPPQMRSRPDQHGSAKNP</sequence>
<evidence type="ECO:0000256" key="1">
    <source>
        <dbReference type="SAM" id="MobiDB-lite"/>
    </source>
</evidence>
<organism evidence="2 3">
    <name type="scientific">Marasmius tenuissimus</name>
    <dbReference type="NCBI Taxonomy" id="585030"/>
    <lineage>
        <taxon>Eukaryota</taxon>
        <taxon>Fungi</taxon>
        <taxon>Dikarya</taxon>
        <taxon>Basidiomycota</taxon>
        <taxon>Agaricomycotina</taxon>
        <taxon>Agaricomycetes</taxon>
        <taxon>Agaricomycetidae</taxon>
        <taxon>Agaricales</taxon>
        <taxon>Marasmiineae</taxon>
        <taxon>Marasmiaceae</taxon>
        <taxon>Marasmius</taxon>
    </lineage>
</organism>
<feature type="compositionally biased region" description="Basic and acidic residues" evidence="1">
    <location>
        <begin position="47"/>
        <end position="58"/>
    </location>
</feature>
<gene>
    <name evidence="2" type="ORF">AAF712_012647</name>
</gene>
<comment type="caution">
    <text evidence="2">The sequence shown here is derived from an EMBL/GenBank/DDBJ whole genome shotgun (WGS) entry which is preliminary data.</text>
</comment>
<accession>A0ABR2ZH87</accession>
<feature type="non-terminal residue" evidence="2">
    <location>
        <position position="58"/>
    </location>
</feature>
<dbReference type="EMBL" id="JBBXMP010000170">
    <property type="protein sequence ID" value="KAL0060559.1"/>
    <property type="molecule type" value="Genomic_DNA"/>
</dbReference>
<reference evidence="2 3" key="1">
    <citation type="submission" date="2024-05" db="EMBL/GenBank/DDBJ databases">
        <title>A draft genome resource for the thread blight pathogen Marasmius tenuissimus strain MS-2.</title>
        <authorList>
            <person name="Yulfo-Soto G.E."/>
            <person name="Baruah I.K."/>
            <person name="Amoako-Attah I."/>
            <person name="Bukari Y."/>
            <person name="Meinhardt L.W."/>
            <person name="Bailey B.A."/>
            <person name="Cohen S.P."/>
        </authorList>
    </citation>
    <scope>NUCLEOTIDE SEQUENCE [LARGE SCALE GENOMIC DNA]</scope>
    <source>
        <strain evidence="2 3">MS-2</strain>
    </source>
</reference>
<protein>
    <submittedName>
        <fullName evidence="2">Uncharacterized protein</fullName>
    </submittedName>
</protein>